<keyword evidence="1" id="KW-0812">Transmembrane</keyword>
<evidence type="ECO:0000259" key="2">
    <source>
        <dbReference type="Pfam" id="PF07811"/>
    </source>
</evidence>
<dbReference type="InterPro" id="IPR012495">
    <property type="entry name" value="TadE-like_dom"/>
</dbReference>
<name>E6K2A4_PARDN</name>
<keyword evidence="1" id="KW-0472">Membrane</keyword>
<dbReference type="Proteomes" id="UP000004946">
    <property type="component" value="Chromosome"/>
</dbReference>
<evidence type="ECO:0000313" key="3">
    <source>
        <dbReference type="EMBL" id="EFT82892.1"/>
    </source>
</evidence>
<gene>
    <name evidence="3" type="ORF">HMPREF0620_1577</name>
</gene>
<feature type="transmembrane region" description="Helical" evidence="1">
    <location>
        <begin position="31"/>
        <end position="53"/>
    </location>
</feature>
<dbReference type="AlphaFoldDB" id="E6K2A4"/>
<protein>
    <submittedName>
        <fullName evidence="3">TadE-like protein</fullName>
    </submittedName>
</protein>
<reference evidence="3 4" key="1">
    <citation type="submission" date="2010-12" db="EMBL/GenBank/DDBJ databases">
        <authorList>
            <person name="Muzny D."/>
            <person name="Qin X."/>
            <person name="Buhay C."/>
            <person name="Dugan-Rocha S."/>
            <person name="Ding Y."/>
            <person name="Chen G."/>
            <person name="Hawes A."/>
            <person name="Holder M."/>
            <person name="Jhangiani S."/>
            <person name="Johnson A."/>
            <person name="Khan Z."/>
            <person name="Li Z."/>
            <person name="Liu W."/>
            <person name="Liu X."/>
            <person name="Perez L."/>
            <person name="Shen H."/>
            <person name="Wang Q."/>
            <person name="Watt J."/>
            <person name="Xi L."/>
            <person name="Xin Y."/>
            <person name="Zhou J."/>
            <person name="Deng J."/>
            <person name="Jiang H."/>
            <person name="Liu Y."/>
            <person name="Qu J."/>
            <person name="Song X.-Z."/>
            <person name="Zhang L."/>
            <person name="Villasana D."/>
            <person name="Johnson A."/>
            <person name="Liu J."/>
            <person name="Liyanage D."/>
            <person name="Lorensuhewa L."/>
            <person name="Robinson T."/>
            <person name="Song A."/>
            <person name="Song B.-B."/>
            <person name="Dinh H."/>
            <person name="Thornton R."/>
            <person name="Coyle M."/>
            <person name="Francisco L."/>
            <person name="Jackson L."/>
            <person name="Javaid M."/>
            <person name="Korchina V."/>
            <person name="Kovar C."/>
            <person name="Mata R."/>
            <person name="Mathew T."/>
            <person name="Ngo R."/>
            <person name="Nguyen L."/>
            <person name="Nguyen N."/>
            <person name="Okwuonu G."/>
            <person name="Ongeri F."/>
            <person name="Pham C."/>
            <person name="Simmons D."/>
            <person name="Wilczek-Boney K."/>
            <person name="Hale W."/>
            <person name="Jakkamsetti A."/>
            <person name="Pham P."/>
            <person name="Ruth R."/>
            <person name="San Lucas F."/>
            <person name="Warren J."/>
            <person name="Zhang J."/>
            <person name="Zhao Z."/>
            <person name="Zhou C."/>
            <person name="Zhu D."/>
            <person name="Lee S."/>
            <person name="Bess C."/>
            <person name="Blankenburg K."/>
            <person name="Forbes L."/>
            <person name="Fu Q."/>
            <person name="Gubbala S."/>
            <person name="Hirani K."/>
            <person name="Jayaseelan J.C."/>
            <person name="Lara F."/>
            <person name="Munidasa M."/>
            <person name="Palculict T."/>
            <person name="Patil S."/>
            <person name="Pu L.-L."/>
            <person name="Saada N."/>
            <person name="Tang L."/>
            <person name="Weissenberger G."/>
            <person name="Zhu Y."/>
            <person name="Hemphill L."/>
            <person name="Shang Y."/>
            <person name="Youmans B."/>
            <person name="Ayvaz T."/>
            <person name="Ross M."/>
            <person name="Santibanez J."/>
            <person name="Aqrawi P."/>
            <person name="Gross S."/>
            <person name="Joshi V."/>
            <person name="Fowler G."/>
            <person name="Nazareth L."/>
            <person name="Reid J."/>
            <person name="Worley K."/>
            <person name="Petrosino J."/>
            <person name="Highlander S."/>
            <person name="Gibbs R."/>
        </authorList>
    </citation>
    <scope>NUCLEOTIDE SEQUENCE [LARGE SCALE GENOMIC DNA]</scope>
    <source>
        <strain evidence="3 4">DSM 10105</strain>
    </source>
</reference>
<proteinExistence type="predicted"/>
<dbReference type="Pfam" id="PF07811">
    <property type="entry name" value="TadE"/>
    <property type="match status" value="1"/>
</dbReference>
<dbReference type="PATRIC" id="fig|864564.6.peg.123"/>
<sequence>MRSPSGPKTSAAFRREQALRKVDPGTVTAEFAIVLPAVTALTLLVLSLSQVIVTKVSCQDAAREGVQAYQMALVSQTGPASASTGGGGQGRAEAVVHQRAGNEARVVFTSQGDTTRIDVTCPVRLGTVPFFHLSLHSEAYALKVGENHD</sequence>
<organism evidence="3 4">
    <name type="scientific">Parascardovia denticolens DSM 10105 = JCM 12538</name>
    <dbReference type="NCBI Taxonomy" id="864564"/>
    <lineage>
        <taxon>Bacteria</taxon>
        <taxon>Bacillati</taxon>
        <taxon>Actinomycetota</taxon>
        <taxon>Actinomycetes</taxon>
        <taxon>Bifidobacteriales</taxon>
        <taxon>Bifidobacteriaceae</taxon>
        <taxon>Parascardovia</taxon>
    </lineage>
</organism>
<evidence type="ECO:0000256" key="1">
    <source>
        <dbReference type="SAM" id="Phobius"/>
    </source>
</evidence>
<comment type="caution">
    <text evidence="3">The sequence shown here is derived from an EMBL/GenBank/DDBJ whole genome shotgun (WGS) entry which is preliminary data.</text>
</comment>
<keyword evidence="1" id="KW-1133">Transmembrane helix</keyword>
<evidence type="ECO:0000313" key="4">
    <source>
        <dbReference type="Proteomes" id="UP000004946"/>
    </source>
</evidence>
<accession>E6K2A4</accession>
<dbReference type="EMBL" id="AEON01000002">
    <property type="protein sequence ID" value="EFT82892.1"/>
    <property type="molecule type" value="Genomic_DNA"/>
</dbReference>
<dbReference type="KEGG" id="pdo:PSDT_0109"/>
<feature type="domain" description="TadE-like" evidence="2">
    <location>
        <begin position="25"/>
        <end position="66"/>
    </location>
</feature>
<dbReference type="HOGENOM" id="CLU_116311_3_0_11"/>
<keyword evidence="4" id="KW-1185">Reference proteome</keyword>